<accession>A0ACC0PP45</accession>
<gene>
    <name evidence="1" type="ORF">RHMOL_Rhmol02G0075000</name>
</gene>
<evidence type="ECO:0000313" key="1">
    <source>
        <dbReference type="EMBL" id="KAI8566859.1"/>
    </source>
</evidence>
<evidence type="ECO:0000313" key="2">
    <source>
        <dbReference type="Proteomes" id="UP001062846"/>
    </source>
</evidence>
<dbReference type="Proteomes" id="UP001062846">
    <property type="component" value="Chromosome 2"/>
</dbReference>
<reference evidence="1" key="1">
    <citation type="submission" date="2022-02" db="EMBL/GenBank/DDBJ databases">
        <title>Plant Genome Project.</title>
        <authorList>
            <person name="Zhang R.-G."/>
        </authorList>
    </citation>
    <scope>NUCLEOTIDE SEQUENCE</scope>
    <source>
        <strain evidence="1">AT1</strain>
    </source>
</reference>
<name>A0ACC0PP45_RHOML</name>
<dbReference type="EMBL" id="CM046389">
    <property type="protein sequence ID" value="KAI8566859.1"/>
    <property type="molecule type" value="Genomic_DNA"/>
</dbReference>
<comment type="caution">
    <text evidence="1">The sequence shown here is derived from an EMBL/GenBank/DDBJ whole genome shotgun (WGS) entry which is preliminary data.</text>
</comment>
<keyword evidence="2" id="KW-1185">Reference proteome</keyword>
<protein>
    <submittedName>
        <fullName evidence="1">Uncharacterized protein</fullName>
    </submittedName>
</protein>
<organism evidence="1 2">
    <name type="scientific">Rhododendron molle</name>
    <name type="common">Chinese azalea</name>
    <name type="synonym">Azalea mollis</name>
    <dbReference type="NCBI Taxonomy" id="49168"/>
    <lineage>
        <taxon>Eukaryota</taxon>
        <taxon>Viridiplantae</taxon>
        <taxon>Streptophyta</taxon>
        <taxon>Embryophyta</taxon>
        <taxon>Tracheophyta</taxon>
        <taxon>Spermatophyta</taxon>
        <taxon>Magnoliopsida</taxon>
        <taxon>eudicotyledons</taxon>
        <taxon>Gunneridae</taxon>
        <taxon>Pentapetalae</taxon>
        <taxon>asterids</taxon>
        <taxon>Ericales</taxon>
        <taxon>Ericaceae</taxon>
        <taxon>Ericoideae</taxon>
        <taxon>Rhodoreae</taxon>
        <taxon>Rhododendron</taxon>
    </lineage>
</organism>
<sequence>MLWLAVMPLASEKNKHGHRTRYHVGQLDQLSSIRSGDAQEVDETYQVLESLECSAVISCICRLYYGRSTTHGDLVELGSALEFGLVGAIRKKHR</sequence>
<proteinExistence type="predicted"/>